<evidence type="ECO:0000313" key="1">
    <source>
        <dbReference type="EMBL" id="GAB0136038.1"/>
    </source>
</evidence>
<protein>
    <submittedName>
        <fullName evidence="1">Uncharacterized protein</fullName>
    </submittedName>
</protein>
<gene>
    <name evidence="1" type="primary">g4355</name>
    <name evidence="1" type="ORF">EsDP_00004355</name>
</gene>
<sequence>MERFRKTLSGLIPSGTRDVSSSPVQLTMEMIPDPEEEDCTMGEDEWVHLIQHPSSYTDGYPPASHINVGELNGGQLAGPRLDNLHAHAIEGYKAHIRSLEDLISHQNTRLYVMDSKLGGLASHANAIEGYKAHIRKLEDLISRQNTRLHVIDSKLGNLASVYAKLHAEHTSLIASHQAAERHSCTADRKAASVKEKVLANNTKISDGELKSHWKQLKFSIRNLSLLIAHSIPEDRCPSHSTTMKNVSRGNKMESSRRAFENPNLRRWAIEKFLWLSIHRIVFMSQSHADSDADRRSFRDFKKFMLQKLNENRSTRLGPMCKWFNEGWEIIKPSDNDVDTMLQKDCGQIYTFVHGEKPGNDGADEFSIQDDLRDIFTLAVELDDMCMQSRAMIAIFWHDLEPRERGSIPPDYQDDSMDAVNRDQRPAANAKVSFTVTPALLKKGNASGRNYHSQMVLAKADVVMDGQDDDGVECGITGE</sequence>
<keyword evidence="2" id="KW-1185">Reference proteome</keyword>
<accession>A0ABQ0CRH7</accession>
<dbReference type="Proteomes" id="UP001562357">
    <property type="component" value="Unassembled WGS sequence"/>
</dbReference>
<evidence type="ECO:0000313" key="2">
    <source>
        <dbReference type="Proteomes" id="UP001562357"/>
    </source>
</evidence>
<name>A0ABQ0CRH7_9HYPO</name>
<comment type="caution">
    <text evidence="1">The sequence shown here is derived from an EMBL/GenBank/DDBJ whole genome shotgun (WGS) entry which is preliminary data.</text>
</comment>
<proteinExistence type="predicted"/>
<reference evidence="2" key="1">
    <citation type="submission" date="2024-06" db="EMBL/GenBank/DDBJ databases">
        <title>Draft Genome Sequences of Epichloe bromicola Strains Isolated from Elymus ciliaris.</title>
        <authorList>
            <consortium name="Epichloe bromicola genome sequencing consortium"/>
            <person name="Miura A."/>
            <person name="Imano S."/>
            <person name="Ashida A."/>
            <person name="Sato I."/>
            <person name="Chiba S."/>
            <person name="Tanaka A."/>
            <person name="Camagna M."/>
            <person name="Takemoto D."/>
        </authorList>
    </citation>
    <scope>NUCLEOTIDE SEQUENCE [LARGE SCALE GENOMIC DNA]</scope>
    <source>
        <strain evidence="2">DP</strain>
    </source>
</reference>
<dbReference type="EMBL" id="BAAFGZ010000165">
    <property type="protein sequence ID" value="GAB0136038.1"/>
    <property type="molecule type" value="Genomic_DNA"/>
</dbReference>
<organism evidence="1 2">
    <name type="scientific">Epichloe bromicola</name>
    <dbReference type="NCBI Taxonomy" id="79588"/>
    <lineage>
        <taxon>Eukaryota</taxon>
        <taxon>Fungi</taxon>
        <taxon>Dikarya</taxon>
        <taxon>Ascomycota</taxon>
        <taxon>Pezizomycotina</taxon>
        <taxon>Sordariomycetes</taxon>
        <taxon>Hypocreomycetidae</taxon>
        <taxon>Hypocreales</taxon>
        <taxon>Clavicipitaceae</taxon>
        <taxon>Epichloe</taxon>
    </lineage>
</organism>